<dbReference type="SMART" id="SM00052">
    <property type="entry name" value="EAL"/>
    <property type="match status" value="1"/>
</dbReference>
<name>A0A1I0VSY2_9CLOT</name>
<dbReference type="InterPro" id="IPR001633">
    <property type="entry name" value="EAL_dom"/>
</dbReference>
<dbReference type="InterPro" id="IPR000700">
    <property type="entry name" value="PAS-assoc_C"/>
</dbReference>
<dbReference type="InterPro" id="IPR029787">
    <property type="entry name" value="Nucleotide_cyclase"/>
</dbReference>
<dbReference type="Proteomes" id="UP000198619">
    <property type="component" value="Unassembled WGS sequence"/>
</dbReference>
<dbReference type="EMBL" id="FOKI01000003">
    <property type="protein sequence ID" value="SFA79509.1"/>
    <property type="molecule type" value="Genomic_DNA"/>
</dbReference>
<dbReference type="InterPro" id="IPR013656">
    <property type="entry name" value="PAS_4"/>
</dbReference>
<evidence type="ECO:0000313" key="5">
    <source>
        <dbReference type="Proteomes" id="UP000198619"/>
    </source>
</evidence>
<feature type="domain" description="GGDEF" evidence="3">
    <location>
        <begin position="405"/>
        <end position="537"/>
    </location>
</feature>
<dbReference type="SMART" id="SM00267">
    <property type="entry name" value="GGDEF"/>
    <property type="match status" value="1"/>
</dbReference>
<dbReference type="InterPro" id="IPR000160">
    <property type="entry name" value="GGDEF_dom"/>
</dbReference>
<dbReference type="PANTHER" id="PTHR44757">
    <property type="entry name" value="DIGUANYLATE CYCLASE DGCP"/>
    <property type="match status" value="1"/>
</dbReference>
<evidence type="ECO:0000259" key="2">
    <source>
        <dbReference type="PROSITE" id="PS50883"/>
    </source>
</evidence>
<dbReference type="InterPro" id="IPR043128">
    <property type="entry name" value="Rev_trsase/Diguanyl_cyclase"/>
</dbReference>
<accession>A0A1I0VSY2</accession>
<dbReference type="Pfam" id="PF00563">
    <property type="entry name" value="EAL"/>
    <property type="match status" value="1"/>
</dbReference>
<feature type="domain" description="PAC" evidence="1">
    <location>
        <begin position="202"/>
        <end position="257"/>
    </location>
</feature>
<dbReference type="SMART" id="SM00086">
    <property type="entry name" value="PAC"/>
    <property type="match status" value="2"/>
</dbReference>
<dbReference type="SUPFAM" id="SSF141868">
    <property type="entry name" value="EAL domain-like"/>
    <property type="match status" value="1"/>
</dbReference>
<dbReference type="PROSITE" id="PS50113">
    <property type="entry name" value="PAC"/>
    <property type="match status" value="2"/>
</dbReference>
<sequence length="804" mass="93231">MSNNKNILIITNKKLDDEEFFIKKIRKNEYRIFNFIDNNLKNIEIADINLILLYHKFKEDEGIDILKKLKSNTLIGEIPVIVVLESSFEKLIDKYIEFGAYDFITKQCSCKQIEVRIKNAIKFYNTTQKLNEEITLFDTLLNNIPFMSWLKDKDSNYIQVNNAFMEHSGKTMDEIRGRGDYYVWDGKIGERCREFDLVVMNKKKQIMFDEIIEGKKGYRQFNIYKAPVTNNEGEVVGTIGVARDITELKNKDAKVQILLENMPFEAWLKDRNNIYVNANSKFADCRNMSVEELIGKHFKEVWNKEQIKEFEREDVEVIEKRGQLTFEKPIVNLNGEERILEITKTPVVDISDKVMGIVGVARDITEVRKKQNLIKRYGYTDYLTGLDNRRSLYEYMNNKLKNNKSSIALILIDIDGFKKINDSCGHHFGDKALVAVAEQLRKGSNDAFVARFAGDEFIVVFENIKDYSDILNRVERLKNFLNTYIESEGCKCYVSGSMGIGIATKNDRDLEGLLRKADMAMYKAKMKGKRTYAFYEDGMELERLRYIDIEKDLHGAINNKEISVHYQPQYGKEEKLVGFEALFRWKNEKYKKVPVIDIINIMEKSDLINTIGDCIMREAFLFAKQINYKRKEKLIISVNISPKQIMSEDFVERIKDIMKDIGVDANCLAVEITEMLLLNNMEESIKKILEIRSLGIKVYLDDFGTGYSSFSYLLKLPLSLIKIDRSFIKGIDERDDYVKLIKLISDSANSLNLPIIAEGVETKKQKDILNGMGIDCMQGYLLSRPLPEIDAKLLVERIDKVLKD</sequence>
<dbReference type="CDD" id="cd01949">
    <property type="entry name" value="GGDEF"/>
    <property type="match status" value="1"/>
</dbReference>
<dbReference type="PROSITE" id="PS50887">
    <property type="entry name" value="GGDEF"/>
    <property type="match status" value="1"/>
</dbReference>
<dbReference type="Gene3D" id="3.30.450.20">
    <property type="entry name" value="PAS domain"/>
    <property type="match status" value="2"/>
</dbReference>
<dbReference type="InterPro" id="IPR035919">
    <property type="entry name" value="EAL_sf"/>
</dbReference>
<dbReference type="Pfam" id="PF08448">
    <property type="entry name" value="PAS_4"/>
    <property type="match status" value="2"/>
</dbReference>
<dbReference type="SUPFAM" id="SSF55073">
    <property type="entry name" value="Nucleotide cyclase"/>
    <property type="match status" value="1"/>
</dbReference>
<dbReference type="Gene3D" id="3.20.20.450">
    <property type="entry name" value="EAL domain"/>
    <property type="match status" value="1"/>
</dbReference>
<dbReference type="PANTHER" id="PTHR44757:SF2">
    <property type="entry name" value="BIOFILM ARCHITECTURE MAINTENANCE PROTEIN MBAA"/>
    <property type="match status" value="1"/>
</dbReference>
<dbReference type="InterPro" id="IPR001610">
    <property type="entry name" value="PAC"/>
</dbReference>
<gene>
    <name evidence="4" type="ORF">SAMN04488528_10039</name>
</gene>
<evidence type="ECO:0000259" key="1">
    <source>
        <dbReference type="PROSITE" id="PS50113"/>
    </source>
</evidence>
<dbReference type="SUPFAM" id="SSF52172">
    <property type="entry name" value="CheY-like"/>
    <property type="match status" value="1"/>
</dbReference>
<dbReference type="AlphaFoldDB" id="A0A1I0VSY2"/>
<dbReference type="NCBIfam" id="TIGR00254">
    <property type="entry name" value="GGDEF"/>
    <property type="match status" value="1"/>
</dbReference>
<dbReference type="RefSeq" id="WP_177199288.1">
    <property type="nucleotide sequence ID" value="NZ_FOKI01000003.1"/>
</dbReference>
<reference evidence="4 5" key="1">
    <citation type="submission" date="2016-10" db="EMBL/GenBank/DDBJ databases">
        <authorList>
            <person name="de Groot N.N."/>
        </authorList>
    </citation>
    <scope>NUCLEOTIDE SEQUENCE [LARGE SCALE GENOMIC DNA]</scope>
    <source>
        <strain evidence="4 5">DSM 12271</strain>
    </source>
</reference>
<organism evidence="4 5">
    <name type="scientific">Clostridium frigidicarnis</name>
    <dbReference type="NCBI Taxonomy" id="84698"/>
    <lineage>
        <taxon>Bacteria</taxon>
        <taxon>Bacillati</taxon>
        <taxon>Bacillota</taxon>
        <taxon>Clostridia</taxon>
        <taxon>Eubacteriales</taxon>
        <taxon>Clostridiaceae</taxon>
        <taxon>Clostridium</taxon>
    </lineage>
</organism>
<dbReference type="PROSITE" id="PS50883">
    <property type="entry name" value="EAL"/>
    <property type="match status" value="1"/>
</dbReference>
<dbReference type="Gene3D" id="3.30.70.270">
    <property type="match status" value="1"/>
</dbReference>
<feature type="domain" description="EAL" evidence="2">
    <location>
        <begin position="546"/>
        <end position="799"/>
    </location>
</feature>
<dbReference type="NCBIfam" id="TIGR00229">
    <property type="entry name" value="sensory_box"/>
    <property type="match status" value="2"/>
</dbReference>
<keyword evidence="5" id="KW-1185">Reference proteome</keyword>
<dbReference type="CDD" id="cd01948">
    <property type="entry name" value="EAL"/>
    <property type="match status" value="1"/>
</dbReference>
<dbReference type="SMART" id="SM00091">
    <property type="entry name" value="PAS"/>
    <property type="match status" value="2"/>
</dbReference>
<dbReference type="InterPro" id="IPR035965">
    <property type="entry name" value="PAS-like_dom_sf"/>
</dbReference>
<dbReference type="InterPro" id="IPR052155">
    <property type="entry name" value="Biofilm_reg_signaling"/>
</dbReference>
<dbReference type="InterPro" id="IPR011006">
    <property type="entry name" value="CheY-like_superfamily"/>
</dbReference>
<dbReference type="CDD" id="cd00130">
    <property type="entry name" value="PAS"/>
    <property type="match status" value="1"/>
</dbReference>
<protein>
    <submittedName>
        <fullName evidence="4">PAS domain S-box-containing protein/diguanylate cyclase (GGDEF) domain-containing protein</fullName>
    </submittedName>
</protein>
<feature type="domain" description="PAC" evidence="1">
    <location>
        <begin position="324"/>
        <end position="376"/>
    </location>
</feature>
<evidence type="ECO:0000313" key="4">
    <source>
        <dbReference type="EMBL" id="SFA79509.1"/>
    </source>
</evidence>
<dbReference type="SUPFAM" id="SSF55785">
    <property type="entry name" value="PYP-like sensor domain (PAS domain)"/>
    <property type="match status" value="2"/>
</dbReference>
<evidence type="ECO:0000259" key="3">
    <source>
        <dbReference type="PROSITE" id="PS50887"/>
    </source>
</evidence>
<dbReference type="Gene3D" id="3.40.50.2300">
    <property type="match status" value="1"/>
</dbReference>
<dbReference type="STRING" id="84698.SAMN04488528_10039"/>
<dbReference type="Pfam" id="PF00990">
    <property type="entry name" value="GGDEF"/>
    <property type="match status" value="1"/>
</dbReference>
<dbReference type="InterPro" id="IPR000014">
    <property type="entry name" value="PAS"/>
</dbReference>
<proteinExistence type="predicted"/>